<dbReference type="EMBL" id="BAABIP010000022">
    <property type="protein sequence ID" value="GAA4774095.1"/>
    <property type="molecule type" value="Genomic_DNA"/>
</dbReference>
<protein>
    <submittedName>
        <fullName evidence="1">Uncharacterized protein</fullName>
    </submittedName>
</protein>
<accession>A0ABP9A4U4</accession>
<comment type="caution">
    <text evidence="1">The sequence shown here is derived from an EMBL/GenBank/DDBJ whole genome shotgun (WGS) entry which is preliminary data.</text>
</comment>
<sequence length="234" mass="27179">MEITLMISEKTFARGYSSFWTQNTPWLTDYVSFLNKGSIERMFKPMVSLDETKYRSINNSAAFIDFKQKRIGEELELSKIIEITSDNLKHLPRNGLETYILDEVNNSTIKEQSKRLISTYSGKKLIFEPQFGGCGIIANCQGDLLYENVLCEIKAGERNIQSSDIKQLLVYCALNWLSDEKIEIEKIEIFNPRQGIYWNSTLINLMENISTLPMEDFFEEIGHFLYITSEEFEL</sequence>
<gene>
    <name evidence="1" type="ORF">GCM10023230_25920</name>
</gene>
<organism evidence="1 2">
    <name type="scientific">Flavobacterium hankyongi</name>
    <dbReference type="NCBI Taxonomy" id="1176532"/>
    <lineage>
        <taxon>Bacteria</taxon>
        <taxon>Pseudomonadati</taxon>
        <taxon>Bacteroidota</taxon>
        <taxon>Flavobacteriia</taxon>
        <taxon>Flavobacteriales</taxon>
        <taxon>Flavobacteriaceae</taxon>
        <taxon>Flavobacterium</taxon>
    </lineage>
</organism>
<evidence type="ECO:0000313" key="1">
    <source>
        <dbReference type="EMBL" id="GAA4774095.1"/>
    </source>
</evidence>
<proteinExistence type="predicted"/>
<keyword evidence="2" id="KW-1185">Reference proteome</keyword>
<name>A0ABP9A4U4_9FLAO</name>
<evidence type="ECO:0000313" key="2">
    <source>
        <dbReference type="Proteomes" id="UP001500141"/>
    </source>
</evidence>
<dbReference type="RefSeq" id="WP_264543438.1">
    <property type="nucleotide sequence ID" value="NZ_BAABIP010000022.1"/>
</dbReference>
<dbReference type="Proteomes" id="UP001500141">
    <property type="component" value="Unassembled WGS sequence"/>
</dbReference>
<reference evidence="2" key="1">
    <citation type="journal article" date="2019" name="Int. J. Syst. Evol. Microbiol.">
        <title>The Global Catalogue of Microorganisms (GCM) 10K type strain sequencing project: providing services to taxonomists for standard genome sequencing and annotation.</title>
        <authorList>
            <consortium name="The Broad Institute Genomics Platform"/>
            <consortium name="The Broad Institute Genome Sequencing Center for Infectious Disease"/>
            <person name="Wu L."/>
            <person name="Ma J."/>
        </authorList>
    </citation>
    <scope>NUCLEOTIDE SEQUENCE [LARGE SCALE GENOMIC DNA]</scope>
    <source>
        <strain evidence="2">JCM 18198</strain>
    </source>
</reference>